<evidence type="ECO:0000313" key="3">
    <source>
        <dbReference type="Proteomes" id="UP000218231"/>
    </source>
</evidence>
<dbReference type="STRING" id="2018661.A0A2A2JBI2"/>
<dbReference type="AlphaFoldDB" id="A0A2A2JBI2"/>
<gene>
    <name evidence="2" type="ORF">WR25_12832</name>
</gene>
<comment type="caution">
    <text evidence="2">The sequence shown here is derived from an EMBL/GenBank/DDBJ whole genome shotgun (WGS) entry which is preliminary data.</text>
</comment>
<name>A0A2A2JBI2_9BILA</name>
<evidence type="ECO:0000313" key="2">
    <source>
        <dbReference type="EMBL" id="PAV58987.1"/>
    </source>
</evidence>
<feature type="signal peptide" evidence="1">
    <location>
        <begin position="1"/>
        <end position="16"/>
    </location>
</feature>
<protein>
    <recommendedName>
        <fullName evidence="4">CC domain-containing protein</fullName>
    </recommendedName>
</protein>
<accession>A0A2A2JBI2</accession>
<dbReference type="Proteomes" id="UP000218231">
    <property type="component" value="Unassembled WGS sequence"/>
</dbReference>
<dbReference type="OrthoDB" id="5912039at2759"/>
<feature type="chain" id="PRO_5012200798" description="CC domain-containing protein" evidence="1">
    <location>
        <begin position="17"/>
        <end position="206"/>
    </location>
</feature>
<keyword evidence="1" id="KW-0732">Signal</keyword>
<evidence type="ECO:0000256" key="1">
    <source>
        <dbReference type="SAM" id="SignalP"/>
    </source>
</evidence>
<sequence>MFVAVFVLALALSVSAQYGQQTPAPSACPQGMIVTPAYGTTCYNGGFYFNGVCCSIACPNGQAGTPAVGGVCSTGTSLQNGVCCAGRNASNPLGICEVPEQADGPCPTDGVCVPGYACDAAGVNCCPIQGFDYRNSDCQIGGAIDGLCPTGYVSVFIPDYSTNTCVDLGCVPGVCPQEQRDGPCQNGQCRSGFTCYTPVDICCSSV</sequence>
<organism evidence="2 3">
    <name type="scientific">Diploscapter pachys</name>
    <dbReference type="NCBI Taxonomy" id="2018661"/>
    <lineage>
        <taxon>Eukaryota</taxon>
        <taxon>Metazoa</taxon>
        <taxon>Ecdysozoa</taxon>
        <taxon>Nematoda</taxon>
        <taxon>Chromadorea</taxon>
        <taxon>Rhabditida</taxon>
        <taxon>Rhabditina</taxon>
        <taxon>Rhabditomorpha</taxon>
        <taxon>Rhabditoidea</taxon>
        <taxon>Rhabditidae</taxon>
        <taxon>Diploscapter</taxon>
    </lineage>
</organism>
<proteinExistence type="predicted"/>
<reference evidence="2 3" key="1">
    <citation type="journal article" date="2017" name="Curr. Biol.">
        <title>Genome architecture and evolution of a unichromosomal asexual nematode.</title>
        <authorList>
            <person name="Fradin H."/>
            <person name="Zegar C."/>
            <person name="Gutwein M."/>
            <person name="Lucas J."/>
            <person name="Kovtun M."/>
            <person name="Corcoran D."/>
            <person name="Baugh L.R."/>
            <person name="Kiontke K."/>
            <person name="Gunsalus K."/>
            <person name="Fitch D.H."/>
            <person name="Piano F."/>
        </authorList>
    </citation>
    <scope>NUCLEOTIDE SEQUENCE [LARGE SCALE GENOMIC DNA]</scope>
    <source>
        <strain evidence="2">PF1309</strain>
    </source>
</reference>
<keyword evidence="3" id="KW-1185">Reference proteome</keyword>
<evidence type="ECO:0008006" key="4">
    <source>
        <dbReference type="Google" id="ProtNLM"/>
    </source>
</evidence>
<dbReference type="EMBL" id="LIAE01010546">
    <property type="protein sequence ID" value="PAV58987.1"/>
    <property type="molecule type" value="Genomic_DNA"/>
</dbReference>